<proteinExistence type="predicted"/>
<evidence type="ECO:0000313" key="3">
    <source>
        <dbReference type="Proteomes" id="UP001374535"/>
    </source>
</evidence>
<name>A0AAQ3MEU0_VIGMU</name>
<dbReference type="Proteomes" id="UP001374535">
    <property type="component" value="Chromosome 11"/>
</dbReference>
<evidence type="ECO:0000256" key="1">
    <source>
        <dbReference type="SAM" id="Coils"/>
    </source>
</evidence>
<protein>
    <submittedName>
        <fullName evidence="2">Uncharacterized protein</fullName>
    </submittedName>
</protein>
<sequence length="179" mass="21064">MVKREAKLRAEIGRLQEKIELERLQGIEFEERLKIREEQCERGKRAQENYEKLLKEVKINGWIEKHAIEELRVKNVALEHEVCAHKEFKKIMLDDVNSMDKLRDKIHVLKELVGDTNALDVLNMKNIEVKEVVKKNLTVIEGLRNDNAKLTKEKVGDKNAFDVLNKKNIELKEGEKRRD</sequence>
<feature type="coiled-coil region" evidence="1">
    <location>
        <begin position="5"/>
        <end position="56"/>
    </location>
</feature>
<evidence type="ECO:0000313" key="2">
    <source>
        <dbReference type="EMBL" id="WVY89812.1"/>
    </source>
</evidence>
<accession>A0AAQ3MEU0</accession>
<reference evidence="2 3" key="1">
    <citation type="journal article" date="2023" name="Life. Sci Alliance">
        <title>Evolutionary insights into 3D genome organization and epigenetic landscape of Vigna mungo.</title>
        <authorList>
            <person name="Junaid A."/>
            <person name="Singh B."/>
            <person name="Bhatia S."/>
        </authorList>
    </citation>
    <scope>NUCLEOTIDE SEQUENCE [LARGE SCALE GENOMIC DNA]</scope>
    <source>
        <strain evidence="2">Urdbean</strain>
    </source>
</reference>
<gene>
    <name evidence="2" type="ORF">V8G54_035326</name>
</gene>
<keyword evidence="1" id="KW-0175">Coiled coil</keyword>
<organism evidence="2 3">
    <name type="scientific">Vigna mungo</name>
    <name type="common">Black gram</name>
    <name type="synonym">Phaseolus mungo</name>
    <dbReference type="NCBI Taxonomy" id="3915"/>
    <lineage>
        <taxon>Eukaryota</taxon>
        <taxon>Viridiplantae</taxon>
        <taxon>Streptophyta</taxon>
        <taxon>Embryophyta</taxon>
        <taxon>Tracheophyta</taxon>
        <taxon>Spermatophyta</taxon>
        <taxon>Magnoliopsida</taxon>
        <taxon>eudicotyledons</taxon>
        <taxon>Gunneridae</taxon>
        <taxon>Pentapetalae</taxon>
        <taxon>rosids</taxon>
        <taxon>fabids</taxon>
        <taxon>Fabales</taxon>
        <taxon>Fabaceae</taxon>
        <taxon>Papilionoideae</taxon>
        <taxon>50 kb inversion clade</taxon>
        <taxon>NPAAA clade</taxon>
        <taxon>indigoferoid/millettioid clade</taxon>
        <taxon>Phaseoleae</taxon>
        <taxon>Vigna</taxon>
    </lineage>
</organism>
<dbReference type="AlphaFoldDB" id="A0AAQ3MEU0"/>
<keyword evidence="3" id="KW-1185">Reference proteome</keyword>
<dbReference type="EMBL" id="CP144690">
    <property type="protein sequence ID" value="WVY89812.1"/>
    <property type="molecule type" value="Genomic_DNA"/>
</dbReference>